<evidence type="ECO:0000313" key="2">
    <source>
        <dbReference type="EMBL" id="MFC5403284.1"/>
    </source>
</evidence>
<reference evidence="3" key="1">
    <citation type="journal article" date="2019" name="Int. J. Syst. Evol. Microbiol.">
        <title>The Global Catalogue of Microorganisms (GCM) 10K type strain sequencing project: providing services to taxonomists for standard genome sequencing and annotation.</title>
        <authorList>
            <consortium name="The Broad Institute Genomics Platform"/>
            <consortium name="The Broad Institute Genome Sequencing Center for Infectious Disease"/>
            <person name="Wu L."/>
            <person name="Ma J."/>
        </authorList>
    </citation>
    <scope>NUCLEOTIDE SEQUENCE [LARGE SCALE GENOMIC DNA]</scope>
    <source>
        <strain evidence="3">CGMCC 1.18575</strain>
    </source>
</reference>
<gene>
    <name evidence="2" type="ORF">ACFPOF_11140</name>
</gene>
<dbReference type="Proteomes" id="UP001596113">
    <property type="component" value="Unassembled WGS sequence"/>
</dbReference>
<dbReference type="RefSeq" id="WP_378132502.1">
    <property type="nucleotide sequence ID" value="NZ_JBHSMI010000023.1"/>
</dbReference>
<keyword evidence="2" id="KW-0378">Hydrolase</keyword>
<accession>A0ABW0HPY1</accession>
<name>A0ABW0HPY1_9BACL</name>
<sequence length="364" mass="39819">MTLSRFNRITASIEQRIQDRKLAGAASLVAWNGRIVHNEVQGFADVESGKPLERDAIFRLASMTKPIIGVAVVRLAEEGRIKLSDPLGKFVPEFAEFARDSTDRGIIIHDLLTHSCGLGQGPNGFTELLMPGPGDTLADHIPKWGNVPLDFQPGSQTGYSPIAAFDILGRVIEIVSGMPLDRYLQQVLFQPLRMKDTTFAPTDAQWQRVVTMYESTDEGLAKFNDQQILFHPHYFSGAGGLFGTLDDYYRFAQMLAGGGEVNGCRILSETSVHAMRTAQLADTIAGFPDGQTWGLSMRVITDRAAAGTFLSEGSYGWSGAWGTHFWVDPTENLVAVLMMNLANAGGADAETAREFEEAVMRSIQ</sequence>
<dbReference type="Gene3D" id="3.40.710.10">
    <property type="entry name" value="DD-peptidase/beta-lactamase superfamily"/>
    <property type="match status" value="1"/>
</dbReference>
<dbReference type="GO" id="GO:0016787">
    <property type="term" value="F:hydrolase activity"/>
    <property type="evidence" value="ECO:0007669"/>
    <property type="project" value="UniProtKB-KW"/>
</dbReference>
<dbReference type="PANTHER" id="PTHR43283:SF3">
    <property type="entry name" value="BETA-LACTAMASE FAMILY PROTEIN (AFU_ORTHOLOGUE AFUA_5G07500)"/>
    <property type="match status" value="1"/>
</dbReference>
<dbReference type="InterPro" id="IPR050789">
    <property type="entry name" value="Diverse_Enzym_Activities"/>
</dbReference>
<dbReference type="InterPro" id="IPR001466">
    <property type="entry name" value="Beta-lactam-related"/>
</dbReference>
<keyword evidence="3" id="KW-1185">Reference proteome</keyword>
<proteinExistence type="predicted"/>
<dbReference type="InterPro" id="IPR012338">
    <property type="entry name" value="Beta-lactam/transpept-like"/>
</dbReference>
<evidence type="ECO:0000259" key="1">
    <source>
        <dbReference type="Pfam" id="PF00144"/>
    </source>
</evidence>
<dbReference type="EMBL" id="JBHSMI010000023">
    <property type="protein sequence ID" value="MFC5403284.1"/>
    <property type="molecule type" value="Genomic_DNA"/>
</dbReference>
<dbReference type="EC" id="3.-.-.-" evidence="2"/>
<dbReference type="Pfam" id="PF00144">
    <property type="entry name" value="Beta-lactamase"/>
    <property type="match status" value="1"/>
</dbReference>
<comment type="caution">
    <text evidence="2">The sequence shown here is derived from an EMBL/GenBank/DDBJ whole genome shotgun (WGS) entry which is preliminary data.</text>
</comment>
<feature type="domain" description="Beta-lactamase-related" evidence="1">
    <location>
        <begin position="12"/>
        <end position="351"/>
    </location>
</feature>
<dbReference type="SUPFAM" id="SSF56601">
    <property type="entry name" value="beta-lactamase/transpeptidase-like"/>
    <property type="match status" value="1"/>
</dbReference>
<dbReference type="PANTHER" id="PTHR43283">
    <property type="entry name" value="BETA-LACTAMASE-RELATED"/>
    <property type="match status" value="1"/>
</dbReference>
<protein>
    <submittedName>
        <fullName evidence="2">Serine hydrolase domain-containing protein</fullName>
        <ecNumber evidence="2">3.-.-.-</ecNumber>
    </submittedName>
</protein>
<evidence type="ECO:0000313" key="3">
    <source>
        <dbReference type="Proteomes" id="UP001596113"/>
    </source>
</evidence>
<organism evidence="2 3">
    <name type="scientific">Cohnella soli</name>
    <dbReference type="NCBI Taxonomy" id="425005"/>
    <lineage>
        <taxon>Bacteria</taxon>
        <taxon>Bacillati</taxon>
        <taxon>Bacillota</taxon>
        <taxon>Bacilli</taxon>
        <taxon>Bacillales</taxon>
        <taxon>Paenibacillaceae</taxon>
        <taxon>Cohnella</taxon>
    </lineage>
</organism>